<dbReference type="Gene3D" id="3.90.1150.10">
    <property type="entry name" value="Aspartate Aminotransferase, domain 1"/>
    <property type="match status" value="1"/>
</dbReference>
<dbReference type="EC" id="2.6.1.11" evidence="6"/>
<dbReference type="Pfam" id="PF00202">
    <property type="entry name" value="Aminotran_3"/>
    <property type="match status" value="1"/>
</dbReference>
<dbReference type="PANTHER" id="PTHR11986">
    <property type="entry name" value="AMINOTRANSFERASE CLASS III"/>
    <property type="match status" value="1"/>
</dbReference>
<accession>A0A127FEE4</accession>
<dbReference type="InterPro" id="IPR049704">
    <property type="entry name" value="Aminotrans_3_PPA_site"/>
</dbReference>
<evidence type="ECO:0000256" key="2">
    <source>
        <dbReference type="ARBA" id="ARBA00022576"/>
    </source>
</evidence>
<comment type="cofactor">
    <cofactor evidence="1">
        <name>pyridoxal 5'-phosphate</name>
        <dbReference type="ChEBI" id="CHEBI:597326"/>
    </cofactor>
</comment>
<dbReference type="InterPro" id="IPR015422">
    <property type="entry name" value="PyrdxlP-dep_Trfase_small"/>
</dbReference>
<proteinExistence type="inferred from homology"/>
<dbReference type="Gene3D" id="3.40.640.10">
    <property type="entry name" value="Type I PLP-dependent aspartate aminotransferase-like (Major domain)"/>
    <property type="match status" value="1"/>
</dbReference>
<evidence type="ECO:0000313" key="6">
    <source>
        <dbReference type="EMBL" id="AMN48218.1"/>
    </source>
</evidence>
<dbReference type="InterPro" id="IPR015421">
    <property type="entry name" value="PyrdxlP-dep_Trfase_major"/>
</dbReference>
<dbReference type="CDD" id="cd00610">
    <property type="entry name" value="OAT_like"/>
    <property type="match status" value="1"/>
</dbReference>
<dbReference type="AlphaFoldDB" id="A0A127FEE4"/>
<keyword evidence="4 5" id="KW-0663">Pyridoxal phosphate</keyword>
<evidence type="ECO:0000313" key="7">
    <source>
        <dbReference type="Proteomes" id="UP000070250"/>
    </source>
</evidence>
<name>A0A127FEE4_STEDE</name>
<organism evidence="6 7">
    <name type="scientific">Steroidobacter denitrificans</name>
    <dbReference type="NCBI Taxonomy" id="465721"/>
    <lineage>
        <taxon>Bacteria</taxon>
        <taxon>Pseudomonadati</taxon>
        <taxon>Pseudomonadota</taxon>
        <taxon>Gammaproteobacteria</taxon>
        <taxon>Steroidobacterales</taxon>
        <taxon>Steroidobacteraceae</taxon>
        <taxon>Steroidobacter</taxon>
    </lineage>
</organism>
<dbReference type="GO" id="GO:0003992">
    <property type="term" value="F:N2-acetyl-L-ornithine:2-oxoglutarate 5-aminotransferase activity"/>
    <property type="evidence" value="ECO:0007669"/>
    <property type="project" value="UniProtKB-EC"/>
</dbReference>
<sequence>MIPIGKVSPDHLAPVYAQVPLEVQDAEGVYLHTPDGRKVLDLYGGHAVAALGYGHPRWLQALNSQARSLCFQSNAVPLDVRRRAAAKLANFCGLGLDTVFFVNSGAEANENALKLACRMTGGTRIVAVEGSFHGRSAAAGAVTWGARQKWYGFPQLPFDVTFIKPSDMDRLGTLIDEHTAAVIVEPVQGVAGAVDLPKEFLQALRLRCSENGTILIFDEVQCGVGRTGYPFAANMYEITPDIITTAKALGAGFPVSAMLLADHVAAYCKLDAMGTTFGGGPLACAVVEAVIDIIDSEQLLENVRLRSVQIRESCVVGPILGTQGAGLLLGLRTSRPAKEVQSELLKMDILTGTSGDPHVLRILAPYVLQSEHVEQLRAALQRIEK</sequence>
<keyword evidence="3 6" id="KW-0808">Transferase</keyword>
<dbReference type="FunFam" id="3.40.640.10:FF:000004">
    <property type="entry name" value="Acetylornithine aminotransferase"/>
    <property type="match status" value="1"/>
</dbReference>
<dbReference type="GO" id="GO:0042802">
    <property type="term" value="F:identical protein binding"/>
    <property type="evidence" value="ECO:0007669"/>
    <property type="project" value="TreeGrafter"/>
</dbReference>
<dbReference type="PANTHER" id="PTHR11986:SF79">
    <property type="entry name" value="ACETYLORNITHINE AMINOTRANSFERASE, MITOCHONDRIAL"/>
    <property type="match status" value="1"/>
</dbReference>
<keyword evidence="2 6" id="KW-0032">Aminotransferase</keyword>
<dbReference type="EMBL" id="CP011971">
    <property type="protein sequence ID" value="AMN48218.1"/>
    <property type="molecule type" value="Genomic_DNA"/>
</dbReference>
<comment type="similarity">
    <text evidence="5">Belongs to the class-III pyridoxal-phosphate-dependent aminotransferase family.</text>
</comment>
<dbReference type="Proteomes" id="UP000070250">
    <property type="component" value="Chromosome"/>
</dbReference>
<reference evidence="6 7" key="1">
    <citation type="submission" date="2015-06" db="EMBL/GenBank/DDBJ databases">
        <title>A Comprehensive Approach to Explore the Metabolic and Phylogenetic Diversity of Bacterial Steroid Degradation in the Environment: Testosterone as an Example.</title>
        <authorList>
            <person name="Yang F.-C."/>
            <person name="Chen Y.-L."/>
            <person name="Yu C.-P."/>
            <person name="Tang S.-L."/>
            <person name="Wang P.-H."/>
            <person name="Ismail W."/>
            <person name="Wang C.-H."/>
            <person name="Yang C.-Y."/>
            <person name="Chiang Y.-R."/>
        </authorList>
    </citation>
    <scope>NUCLEOTIDE SEQUENCE [LARGE SCALE GENOMIC DNA]</scope>
    <source>
        <strain evidence="6 7">DSM 18526</strain>
    </source>
</reference>
<dbReference type="PATRIC" id="fig|465721.4.peg.3026"/>
<dbReference type="PROSITE" id="PS00600">
    <property type="entry name" value="AA_TRANSFER_CLASS_3"/>
    <property type="match status" value="1"/>
</dbReference>
<evidence type="ECO:0000256" key="3">
    <source>
        <dbReference type="ARBA" id="ARBA00022679"/>
    </source>
</evidence>
<dbReference type="InterPro" id="IPR005814">
    <property type="entry name" value="Aminotrans_3"/>
</dbReference>
<dbReference type="KEGG" id="sdf:ACG33_14150"/>
<dbReference type="PIRSF" id="PIRSF000521">
    <property type="entry name" value="Transaminase_4ab_Lys_Orn"/>
    <property type="match status" value="1"/>
</dbReference>
<dbReference type="SUPFAM" id="SSF53383">
    <property type="entry name" value="PLP-dependent transferases"/>
    <property type="match status" value="1"/>
</dbReference>
<evidence type="ECO:0000256" key="5">
    <source>
        <dbReference type="RuleBase" id="RU003560"/>
    </source>
</evidence>
<keyword evidence="7" id="KW-1185">Reference proteome</keyword>
<evidence type="ECO:0000256" key="4">
    <source>
        <dbReference type="ARBA" id="ARBA00022898"/>
    </source>
</evidence>
<gene>
    <name evidence="6" type="ORF">ACG33_14150</name>
</gene>
<dbReference type="InterPro" id="IPR015424">
    <property type="entry name" value="PyrdxlP-dep_Trfase"/>
</dbReference>
<dbReference type="GO" id="GO:0030170">
    <property type="term" value="F:pyridoxal phosphate binding"/>
    <property type="evidence" value="ECO:0007669"/>
    <property type="project" value="InterPro"/>
</dbReference>
<protein>
    <submittedName>
        <fullName evidence="6">Acetylornithine aminotransferase</fullName>
        <ecNumber evidence="6">2.6.1.11</ecNumber>
    </submittedName>
</protein>
<dbReference type="InterPro" id="IPR050103">
    <property type="entry name" value="Class-III_PLP-dep_AT"/>
</dbReference>
<evidence type="ECO:0000256" key="1">
    <source>
        <dbReference type="ARBA" id="ARBA00001933"/>
    </source>
</evidence>
<dbReference type="STRING" id="465721.ACG33_14150"/>